<dbReference type="PANTHER" id="PTHR11662">
    <property type="entry name" value="SOLUTE CARRIER FAMILY 17"/>
    <property type="match status" value="1"/>
</dbReference>
<feature type="transmembrane region" description="Helical" evidence="5">
    <location>
        <begin position="373"/>
        <end position="395"/>
    </location>
</feature>
<evidence type="ECO:0000313" key="8">
    <source>
        <dbReference type="Proteomes" id="UP000019118"/>
    </source>
</evidence>
<feature type="transmembrane region" description="Helical" evidence="5">
    <location>
        <begin position="149"/>
        <end position="169"/>
    </location>
</feature>
<keyword evidence="4 5" id="KW-0472">Membrane</keyword>
<dbReference type="InterPro" id="IPR050382">
    <property type="entry name" value="MFS_Na/Anion_cotransporter"/>
</dbReference>
<feature type="transmembrane region" description="Helical" evidence="5">
    <location>
        <begin position="81"/>
        <end position="99"/>
    </location>
</feature>
<proteinExistence type="predicted"/>
<evidence type="ECO:0000256" key="4">
    <source>
        <dbReference type="ARBA" id="ARBA00023136"/>
    </source>
</evidence>
<dbReference type="AlphaFoldDB" id="A0AAR5QBC5"/>
<dbReference type="Gene3D" id="1.20.1250.20">
    <property type="entry name" value="MFS general substrate transporter like domains"/>
    <property type="match status" value="2"/>
</dbReference>
<evidence type="ECO:0000256" key="2">
    <source>
        <dbReference type="ARBA" id="ARBA00022692"/>
    </source>
</evidence>
<feature type="transmembrane region" description="Helical" evidence="5">
    <location>
        <begin position="280"/>
        <end position="303"/>
    </location>
</feature>
<protein>
    <recommendedName>
        <fullName evidence="6">Major facilitator superfamily (MFS) profile domain-containing protein</fullName>
    </recommendedName>
</protein>
<keyword evidence="3 5" id="KW-1133">Transmembrane helix</keyword>
<feature type="transmembrane region" description="Helical" evidence="5">
    <location>
        <begin position="315"/>
        <end position="336"/>
    </location>
</feature>
<dbReference type="GO" id="GO:0022857">
    <property type="term" value="F:transmembrane transporter activity"/>
    <property type="evidence" value="ECO:0007669"/>
    <property type="project" value="InterPro"/>
</dbReference>
<feature type="domain" description="Major facilitator superfamily (MFS) profile" evidence="6">
    <location>
        <begin position="1"/>
        <end position="431"/>
    </location>
</feature>
<evidence type="ECO:0000256" key="5">
    <source>
        <dbReference type="SAM" id="Phobius"/>
    </source>
</evidence>
<dbReference type="GO" id="GO:0006820">
    <property type="term" value="P:monoatomic anion transport"/>
    <property type="evidence" value="ECO:0007669"/>
    <property type="project" value="TreeGrafter"/>
</dbReference>
<reference evidence="7" key="2">
    <citation type="submission" date="2024-08" db="UniProtKB">
        <authorList>
            <consortium name="EnsemblMetazoa"/>
        </authorList>
    </citation>
    <scope>IDENTIFICATION</scope>
</reference>
<dbReference type="EnsemblMetazoa" id="XM_019914964.1">
    <property type="protein sequence ID" value="XP_019770523.1"/>
    <property type="gene ID" value="LOC109544655"/>
</dbReference>
<name>A0AAR5QBC5_DENPD</name>
<evidence type="ECO:0000256" key="3">
    <source>
        <dbReference type="ARBA" id="ARBA00022989"/>
    </source>
</evidence>
<evidence type="ECO:0000313" key="7">
    <source>
        <dbReference type="EnsemblMetazoa" id="XP_019770523.1"/>
    </source>
</evidence>
<feature type="transmembrane region" description="Helical" evidence="5">
    <location>
        <begin position="106"/>
        <end position="129"/>
    </location>
</feature>
<dbReference type="PANTHER" id="PTHR11662:SF415">
    <property type="entry name" value="AT30085P-RELATED"/>
    <property type="match status" value="1"/>
</dbReference>
<dbReference type="Proteomes" id="UP000019118">
    <property type="component" value="Unassembled WGS sequence"/>
</dbReference>
<accession>A0AAR5QBC5</accession>
<dbReference type="InterPro" id="IPR020846">
    <property type="entry name" value="MFS_dom"/>
</dbReference>
<evidence type="ECO:0000256" key="1">
    <source>
        <dbReference type="ARBA" id="ARBA00004141"/>
    </source>
</evidence>
<feature type="transmembrane region" description="Helical" evidence="5">
    <location>
        <begin position="342"/>
        <end position="361"/>
    </location>
</feature>
<feature type="transmembrane region" description="Helical" evidence="5">
    <location>
        <begin position="176"/>
        <end position="199"/>
    </location>
</feature>
<evidence type="ECO:0000259" key="6">
    <source>
        <dbReference type="PROSITE" id="PS50850"/>
    </source>
</evidence>
<feature type="transmembrane region" description="Helical" evidence="5">
    <location>
        <begin position="56"/>
        <end position="75"/>
    </location>
</feature>
<dbReference type="SUPFAM" id="SSF103473">
    <property type="entry name" value="MFS general substrate transporter"/>
    <property type="match status" value="1"/>
</dbReference>
<feature type="transmembrane region" description="Helical" evidence="5">
    <location>
        <begin position="407"/>
        <end position="426"/>
    </location>
</feature>
<dbReference type="PROSITE" id="PS50850">
    <property type="entry name" value="MFS"/>
    <property type="match status" value="1"/>
</dbReference>
<dbReference type="Pfam" id="PF07690">
    <property type="entry name" value="MFS_1"/>
    <property type="match status" value="1"/>
</dbReference>
<dbReference type="InterPro" id="IPR036259">
    <property type="entry name" value="MFS_trans_sf"/>
</dbReference>
<dbReference type="FunFam" id="1.20.1250.20:FF:000532">
    <property type="entry name" value="SLC (SoLute Carrier) homolog"/>
    <property type="match status" value="1"/>
</dbReference>
<organism evidence="7 8">
    <name type="scientific">Dendroctonus ponderosae</name>
    <name type="common">Mountain pine beetle</name>
    <dbReference type="NCBI Taxonomy" id="77166"/>
    <lineage>
        <taxon>Eukaryota</taxon>
        <taxon>Metazoa</taxon>
        <taxon>Ecdysozoa</taxon>
        <taxon>Arthropoda</taxon>
        <taxon>Hexapoda</taxon>
        <taxon>Insecta</taxon>
        <taxon>Pterygota</taxon>
        <taxon>Neoptera</taxon>
        <taxon>Endopterygota</taxon>
        <taxon>Coleoptera</taxon>
        <taxon>Polyphaga</taxon>
        <taxon>Cucujiformia</taxon>
        <taxon>Curculionidae</taxon>
        <taxon>Scolytinae</taxon>
        <taxon>Dendroctonus</taxon>
    </lineage>
</organism>
<dbReference type="GO" id="GO:0016020">
    <property type="term" value="C:membrane"/>
    <property type="evidence" value="ECO:0007669"/>
    <property type="project" value="UniProtKB-SubCell"/>
</dbReference>
<comment type="subcellular location">
    <subcellularLocation>
        <location evidence="1">Membrane</location>
        <topology evidence="1">Multi-pass membrane protein</topology>
    </subcellularLocation>
</comment>
<dbReference type="InterPro" id="IPR011701">
    <property type="entry name" value="MFS"/>
</dbReference>
<sequence>MQNNFTTRVVLNVAIVEMVQPPPEETAHLQACPQFNAPNKTHEGGKFPWPAHTKSLVLYAFYIGYTFTQVPGGWLADKFGARPVILSSIACTTLATALFPVMTQKFGYLAAVGLRFMVGTSHGFCMPALSSLVSTWFPPKERPIWGGLAYAGTNLGTIMGNIISGFLIHKFDGWPVAFYFWSAYSGLFFLLVLLLLFSFPDTHPYISKAEADYIRMENSGNRTVVGRSFKTPWKAILLNGPYWANIAGQFGHNYIYLSLVTYLPTYMREILQFDVANDGYFAAIPFVALWIMSLIYSTTAPLIIKCTSERAFNSVLGAGSNVASAAIVLGAVYAACNRQLCIGLYIFSMIIKAFYYATLPVNINGLSRNYGGIMFGLCNALGSVSGIIGNFIIGALTKHKQLHEWRLAFWITFGVCVVTTVIFFLFSSTERQKFDYNEEELAEMQNS</sequence>
<reference evidence="8" key="1">
    <citation type="journal article" date="2013" name="Genome Biol.">
        <title>Draft genome of the mountain pine beetle, Dendroctonus ponderosae Hopkins, a major forest pest.</title>
        <authorList>
            <person name="Keeling C.I."/>
            <person name="Yuen M.M."/>
            <person name="Liao N.Y."/>
            <person name="Docking T.R."/>
            <person name="Chan S.K."/>
            <person name="Taylor G.A."/>
            <person name="Palmquist D.L."/>
            <person name="Jackman S.D."/>
            <person name="Nguyen A."/>
            <person name="Li M."/>
            <person name="Henderson H."/>
            <person name="Janes J.K."/>
            <person name="Zhao Y."/>
            <person name="Pandoh P."/>
            <person name="Moore R."/>
            <person name="Sperling F.A."/>
            <person name="Huber D.P."/>
            <person name="Birol I."/>
            <person name="Jones S.J."/>
            <person name="Bohlmann J."/>
        </authorList>
    </citation>
    <scope>NUCLEOTIDE SEQUENCE</scope>
</reference>
<keyword evidence="8" id="KW-1185">Reference proteome</keyword>
<keyword evidence="2 5" id="KW-0812">Transmembrane</keyword>